<evidence type="ECO:0000313" key="1">
    <source>
        <dbReference type="EMBL" id="OGC63570.1"/>
    </source>
</evidence>
<name>A0A1F4W2H1_UNCKA</name>
<gene>
    <name evidence="1" type="ORF">A2264_04315</name>
</gene>
<protein>
    <submittedName>
        <fullName evidence="1">Uncharacterized protein</fullName>
    </submittedName>
</protein>
<reference evidence="1 2" key="1">
    <citation type="journal article" date="2016" name="Nat. Commun.">
        <title>Thousands of microbial genomes shed light on interconnected biogeochemical processes in an aquifer system.</title>
        <authorList>
            <person name="Anantharaman K."/>
            <person name="Brown C.T."/>
            <person name="Hug L.A."/>
            <person name="Sharon I."/>
            <person name="Castelle C.J."/>
            <person name="Probst A.J."/>
            <person name="Thomas B.C."/>
            <person name="Singh A."/>
            <person name="Wilkins M.J."/>
            <person name="Karaoz U."/>
            <person name="Brodie E.L."/>
            <person name="Williams K.H."/>
            <person name="Hubbard S.S."/>
            <person name="Banfield J.F."/>
        </authorList>
    </citation>
    <scope>NUCLEOTIDE SEQUENCE [LARGE SCALE GENOMIC DNA]</scope>
</reference>
<proteinExistence type="predicted"/>
<evidence type="ECO:0000313" key="2">
    <source>
        <dbReference type="Proteomes" id="UP000176614"/>
    </source>
</evidence>
<dbReference type="EMBL" id="MEVT01000005">
    <property type="protein sequence ID" value="OGC63570.1"/>
    <property type="molecule type" value="Genomic_DNA"/>
</dbReference>
<dbReference type="Proteomes" id="UP000176614">
    <property type="component" value="Unassembled WGS sequence"/>
</dbReference>
<organism evidence="1 2">
    <name type="scientific">candidate division WWE3 bacterium RIFOXYA2_FULL_46_9</name>
    <dbReference type="NCBI Taxonomy" id="1802636"/>
    <lineage>
        <taxon>Bacteria</taxon>
        <taxon>Katanobacteria</taxon>
    </lineage>
</organism>
<sequence>MCFFDNHPVVRTIRECGGRTFTFAGGELGKSGTILDNISILVDGVVWICGLRAERVPANAKGKFEAPKLKATVIAALGNGTFACLKLNNEAKKQIAQKLQESLLRVLNS</sequence>
<comment type="caution">
    <text evidence="1">The sequence shown here is derived from an EMBL/GenBank/DDBJ whole genome shotgun (WGS) entry which is preliminary data.</text>
</comment>
<accession>A0A1F4W2H1</accession>
<dbReference type="AlphaFoldDB" id="A0A1F4W2H1"/>